<keyword evidence="4" id="KW-0812">Transmembrane</keyword>
<feature type="transmembrane region" description="Helical" evidence="4">
    <location>
        <begin position="132"/>
        <end position="150"/>
    </location>
</feature>
<accession>A0A6I6DSU9</accession>
<sequence length="411" mass="43939">MEARAEGGRHAVDLTRGISATWWYTATAVLFFELVLGTVWAVIWRTVPESASGFILVGGAALVWVGATLPLLSAYRGRTEVAPLTTLRQLPALLIATACAVVLLAVTGSALWPTVMVAQSIALLNWPRGIRLRVVTLLTVALVCCWLVDARLLAPQLAAESAGWVASVYSVLLPAMSVTSLWWWDVLVALDRARTAEARLAATQERLRVATDVHDLQGHHLQVIALQLELAEKLMPRDPEMSLEQVRAARASVAEATQGTRDLAATFRAVPLGDELANARDLLKAAGIAVTLRLAPDDEPAPGLGSASRSDSVPLFHGAPARVLGPIVRETTTNVLRHGGGGWANLSLDRVADDWRYTIENDRGANASERNDGAGLEGIRRRAGEVGGSVEVHRGGDVFALTVLIPAEGNR</sequence>
<evidence type="ECO:0000256" key="2">
    <source>
        <dbReference type="ARBA" id="ARBA00022777"/>
    </source>
</evidence>
<feature type="transmembrane region" description="Helical" evidence="4">
    <location>
        <begin position="92"/>
        <end position="112"/>
    </location>
</feature>
<dbReference type="PANTHER" id="PTHR24421">
    <property type="entry name" value="NITRATE/NITRITE SENSOR PROTEIN NARX-RELATED"/>
    <property type="match status" value="1"/>
</dbReference>
<evidence type="ECO:0000313" key="7">
    <source>
        <dbReference type="Proteomes" id="UP000422989"/>
    </source>
</evidence>
<dbReference type="GO" id="GO:0016020">
    <property type="term" value="C:membrane"/>
    <property type="evidence" value="ECO:0007669"/>
    <property type="project" value="InterPro"/>
</dbReference>
<dbReference type="Proteomes" id="UP000422989">
    <property type="component" value="Chromosome"/>
</dbReference>
<name>A0A6I6DSU9_9MICO</name>
<keyword evidence="4" id="KW-1133">Transmembrane helix</keyword>
<keyword evidence="1" id="KW-0808">Transferase</keyword>
<dbReference type="InterPro" id="IPR050482">
    <property type="entry name" value="Sensor_HK_TwoCompSys"/>
</dbReference>
<feature type="transmembrane region" description="Helical" evidence="4">
    <location>
        <begin position="162"/>
        <end position="184"/>
    </location>
</feature>
<dbReference type="PANTHER" id="PTHR24421:SF63">
    <property type="entry name" value="SENSOR HISTIDINE KINASE DESK"/>
    <property type="match status" value="1"/>
</dbReference>
<dbReference type="KEGG" id="moj:D7D94_10395"/>
<evidence type="ECO:0000313" key="6">
    <source>
        <dbReference type="EMBL" id="QGU28035.1"/>
    </source>
</evidence>
<dbReference type="Gene3D" id="1.20.5.1930">
    <property type="match status" value="1"/>
</dbReference>
<evidence type="ECO:0000256" key="3">
    <source>
        <dbReference type="ARBA" id="ARBA00023012"/>
    </source>
</evidence>
<dbReference type="Pfam" id="PF07730">
    <property type="entry name" value="HisKA_3"/>
    <property type="match status" value="1"/>
</dbReference>
<dbReference type="GO" id="GO:0000155">
    <property type="term" value="F:phosphorelay sensor kinase activity"/>
    <property type="evidence" value="ECO:0007669"/>
    <property type="project" value="InterPro"/>
</dbReference>
<dbReference type="InterPro" id="IPR036890">
    <property type="entry name" value="HATPase_C_sf"/>
</dbReference>
<keyword evidence="7" id="KW-1185">Reference proteome</keyword>
<protein>
    <submittedName>
        <fullName evidence="6">Sensor histidine kinase</fullName>
    </submittedName>
</protein>
<dbReference type="AlphaFoldDB" id="A0A6I6DSU9"/>
<feature type="domain" description="Signal transduction histidine kinase subgroup 3 dimerisation and phosphoacceptor" evidence="5">
    <location>
        <begin position="205"/>
        <end position="270"/>
    </location>
</feature>
<dbReference type="EMBL" id="CP032550">
    <property type="protein sequence ID" value="QGU28035.1"/>
    <property type="molecule type" value="Genomic_DNA"/>
</dbReference>
<dbReference type="GO" id="GO:0046983">
    <property type="term" value="F:protein dimerization activity"/>
    <property type="evidence" value="ECO:0007669"/>
    <property type="project" value="InterPro"/>
</dbReference>
<feature type="transmembrane region" description="Helical" evidence="4">
    <location>
        <begin position="50"/>
        <end position="72"/>
    </location>
</feature>
<proteinExistence type="predicted"/>
<organism evidence="6 7">
    <name type="scientific">Microbacterium oryzae</name>
    <dbReference type="NCBI Taxonomy" id="743009"/>
    <lineage>
        <taxon>Bacteria</taxon>
        <taxon>Bacillati</taxon>
        <taxon>Actinomycetota</taxon>
        <taxon>Actinomycetes</taxon>
        <taxon>Micrococcales</taxon>
        <taxon>Microbacteriaceae</taxon>
        <taxon>Microbacterium</taxon>
    </lineage>
</organism>
<gene>
    <name evidence="6" type="ORF">D7D94_10395</name>
</gene>
<dbReference type="OrthoDB" id="5241784at2"/>
<dbReference type="InterPro" id="IPR011712">
    <property type="entry name" value="Sig_transdc_His_kin_sub3_dim/P"/>
</dbReference>
<keyword evidence="4" id="KW-0472">Membrane</keyword>
<feature type="transmembrane region" description="Helical" evidence="4">
    <location>
        <begin position="21"/>
        <end position="44"/>
    </location>
</feature>
<dbReference type="Gene3D" id="3.30.565.10">
    <property type="entry name" value="Histidine kinase-like ATPase, C-terminal domain"/>
    <property type="match status" value="1"/>
</dbReference>
<evidence type="ECO:0000259" key="5">
    <source>
        <dbReference type="Pfam" id="PF07730"/>
    </source>
</evidence>
<evidence type="ECO:0000256" key="1">
    <source>
        <dbReference type="ARBA" id="ARBA00022679"/>
    </source>
</evidence>
<evidence type="ECO:0000256" key="4">
    <source>
        <dbReference type="SAM" id="Phobius"/>
    </source>
</evidence>
<keyword evidence="3" id="KW-0902">Two-component regulatory system</keyword>
<reference evidence="6 7" key="1">
    <citation type="submission" date="2018-09" db="EMBL/GenBank/DDBJ databases">
        <title>Whole genome sequencing of Microbacterium oryzae strain MB-10T.</title>
        <authorList>
            <person name="Das S.K."/>
        </authorList>
    </citation>
    <scope>NUCLEOTIDE SEQUENCE [LARGE SCALE GENOMIC DNA]</scope>
    <source>
        <strain evidence="6 7">MB-10</strain>
    </source>
</reference>
<keyword evidence="2 6" id="KW-0418">Kinase</keyword>